<keyword evidence="3" id="KW-0539">Nucleus</keyword>
<sequence>MSSTPASSSNEASSSNTLSASSSTTQTATSDGGKVKQTRRRQRLSCVECTKRRQKCDRQFPCGLCTSRGIPHLCRWEPIVVRPPPQRPPIIATEPTADPNATIEALLARVAVLEKALLNENGGQRDLDDGPGSNILDSSIRSVHAGLIPDSRGSSVEQDEEGPRSTGGPRALLDYNVQLAAVALAQLSLAPRTEYVGAGTVLCALHKLGDPDPWRVPYPQSSTTTTTQVPSISKSATSNPVISPIRRLISQLPTRAHVEEMLDSFFAIRNGEFGISQLWFRTACQQMWYHLDLRCTSDCLSQGGCPACREEINPHWLSLLFAILAQSPSNRQKGLQYANHSLAARRIVDDILLSSPAYSATEDSVQGGVLSCMAAALLSAYLADRGRVSEAWKLCGTAIRNAQALGLHRDPRWRKWEAMGPVEKDLRMATWWLLAVGDRLLSYILGRPPMTIRGTFETMPWPPNTFGDGSPNRIVLFQRNFILLTDLMCEASITCLGLSDPIYSTVVEMDRKFQEWESQLPSILSWRNRASTPNPQPSGGPFDSSPDEADPMTYCPRFIESQRVVLAAWYLDTLMGIHRPYLMHPPPREPRSRPGSPLWYEINPSRERCIELAIELTSVLCQYHTKIAGQPLTERVLPIMLPYFIFDGAVALAGALSQVPPHPRASECLELMDNAMVALHEIADATKGAVDGEGETANRALKVLAALRRAGGWGLDEREKGELVSMMDFQEQNDTIVGVRIPPTTLSSHSSGFHVRGSESETEANFFRHHTTSAPFPTQLGSVPPHAASSTFWMNSIISNAPNSFGGTSSDISSSLASDFQQFSNTGGEPSLQSQIPGRAESSLSPYMVLQGVQQSSSNEGLVDFDMDWVRLAGMENWYSGGMTGGGSA</sequence>
<dbReference type="PROSITE" id="PS50048">
    <property type="entry name" value="ZN2_CY6_FUNGAL_2"/>
    <property type="match status" value="1"/>
</dbReference>
<keyword evidence="2" id="KW-0479">Metal-binding</keyword>
<dbReference type="InterPro" id="IPR001138">
    <property type="entry name" value="Zn2Cys6_DnaBD"/>
</dbReference>
<feature type="region of interest" description="Disordered" evidence="4">
    <location>
        <begin position="527"/>
        <end position="547"/>
    </location>
</feature>
<feature type="region of interest" description="Disordered" evidence="4">
    <location>
        <begin position="147"/>
        <end position="170"/>
    </location>
</feature>
<dbReference type="SMART" id="SM00066">
    <property type="entry name" value="GAL4"/>
    <property type="match status" value="1"/>
</dbReference>
<reference evidence="7" key="1">
    <citation type="submission" date="2024-04" db="EMBL/GenBank/DDBJ databases">
        <authorList>
            <person name="Shaw F."/>
            <person name="Minotto A."/>
        </authorList>
    </citation>
    <scope>NUCLEOTIDE SEQUENCE [LARGE SCALE GENOMIC DNA]</scope>
</reference>
<dbReference type="InterPro" id="IPR050613">
    <property type="entry name" value="Sec_Metabolite_Reg"/>
</dbReference>
<evidence type="ECO:0000259" key="5">
    <source>
        <dbReference type="PROSITE" id="PS50048"/>
    </source>
</evidence>
<comment type="subcellular location">
    <subcellularLocation>
        <location evidence="1">Nucleus</location>
    </subcellularLocation>
</comment>
<gene>
    <name evidence="6" type="ORF">GFSPODELE1_LOCUS2020</name>
</gene>
<dbReference type="Pfam" id="PF04082">
    <property type="entry name" value="Fungal_trans"/>
    <property type="match status" value="1"/>
</dbReference>
<dbReference type="EMBL" id="OZ037953">
    <property type="protein sequence ID" value="CAL1698141.1"/>
    <property type="molecule type" value="Genomic_DNA"/>
</dbReference>
<evidence type="ECO:0000256" key="1">
    <source>
        <dbReference type="ARBA" id="ARBA00004123"/>
    </source>
</evidence>
<dbReference type="CDD" id="cd12148">
    <property type="entry name" value="fungal_TF_MHR"/>
    <property type="match status" value="1"/>
</dbReference>
<dbReference type="PANTHER" id="PTHR31001:SF87">
    <property type="entry name" value="COL-21"/>
    <property type="match status" value="1"/>
</dbReference>
<protein>
    <recommendedName>
        <fullName evidence="5">Zn(2)-C6 fungal-type domain-containing protein</fullName>
    </recommendedName>
</protein>
<dbReference type="Gene3D" id="4.10.240.10">
    <property type="entry name" value="Zn(2)-C6 fungal-type DNA-binding domain"/>
    <property type="match status" value="1"/>
</dbReference>
<evidence type="ECO:0000256" key="2">
    <source>
        <dbReference type="ARBA" id="ARBA00022723"/>
    </source>
</evidence>
<feature type="compositionally biased region" description="Low complexity" evidence="4">
    <location>
        <begin position="1"/>
        <end position="30"/>
    </location>
</feature>
<evidence type="ECO:0000313" key="6">
    <source>
        <dbReference type="EMBL" id="CAL1698141.1"/>
    </source>
</evidence>
<dbReference type="InterPro" id="IPR007219">
    <property type="entry name" value="XnlR_reg_dom"/>
</dbReference>
<accession>A0ABP1CR45</accession>
<dbReference type="SUPFAM" id="SSF57701">
    <property type="entry name" value="Zn2/Cys6 DNA-binding domain"/>
    <property type="match status" value="1"/>
</dbReference>
<dbReference type="SMART" id="SM00906">
    <property type="entry name" value="Fungal_trans"/>
    <property type="match status" value="1"/>
</dbReference>
<dbReference type="PROSITE" id="PS00463">
    <property type="entry name" value="ZN2_CY6_FUNGAL_1"/>
    <property type="match status" value="1"/>
</dbReference>
<dbReference type="InterPro" id="IPR036864">
    <property type="entry name" value="Zn2-C6_fun-type_DNA-bd_sf"/>
</dbReference>
<feature type="region of interest" description="Disordered" evidence="4">
    <location>
        <begin position="1"/>
        <end position="43"/>
    </location>
</feature>
<feature type="domain" description="Zn(2)-C6 fungal-type" evidence="5">
    <location>
        <begin position="45"/>
        <end position="76"/>
    </location>
</feature>
<dbReference type="Pfam" id="PF00172">
    <property type="entry name" value="Zn_clus"/>
    <property type="match status" value="1"/>
</dbReference>
<organism evidence="6 7">
    <name type="scientific">Somion occarium</name>
    <dbReference type="NCBI Taxonomy" id="3059160"/>
    <lineage>
        <taxon>Eukaryota</taxon>
        <taxon>Fungi</taxon>
        <taxon>Dikarya</taxon>
        <taxon>Basidiomycota</taxon>
        <taxon>Agaricomycotina</taxon>
        <taxon>Agaricomycetes</taxon>
        <taxon>Polyporales</taxon>
        <taxon>Cerrenaceae</taxon>
        <taxon>Somion</taxon>
    </lineage>
</organism>
<evidence type="ECO:0000313" key="7">
    <source>
        <dbReference type="Proteomes" id="UP001497453"/>
    </source>
</evidence>
<evidence type="ECO:0000256" key="4">
    <source>
        <dbReference type="SAM" id="MobiDB-lite"/>
    </source>
</evidence>
<name>A0ABP1CR45_9APHY</name>
<keyword evidence="7" id="KW-1185">Reference proteome</keyword>
<evidence type="ECO:0000256" key="3">
    <source>
        <dbReference type="ARBA" id="ARBA00023242"/>
    </source>
</evidence>
<dbReference type="Proteomes" id="UP001497453">
    <property type="component" value="Chromosome 10"/>
</dbReference>
<proteinExistence type="predicted"/>
<dbReference type="PANTHER" id="PTHR31001">
    <property type="entry name" value="UNCHARACTERIZED TRANSCRIPTIONAL REGULATORY PROTEIN"/>
    <property type="match status" value="1"/>
</dbReference>